<name>A0A4Y9R243_9BACT</name>
<evidence type="ECO:0000259" key="5">
    <source>
        <dbReference type="Pfam" id="PF04542"/>
    </source>
</evidence>
<dbReference type="InterPro" id="IPR013324">
    <property type="entry name" value="RNA_pol_sigma_r3/r4-like"/>
</dbReference>
<dbReference type="Pfam" id="PF04542">
    <property type="entry name" value="Sigma70_r2"/>
    <property type="match status" value="1"/>
</dbReference>
<feature type="domain" description="RNA polymerase sigma factor 70 region 4 type 2" evidence="6">
    <location>
        <begin position="134"/>
        <end position="170"/>
    </location>
</feature>
<gene>
    <name evidence="7" type="ORF">E4S40_02035</name>
</gene>
<dbReference type="Proteomes" id="UP000297647">
    <property type="component" value="Unassembled WGS sequence"/>
</dbReference>
<dbReference type="EMBL" id="SPSB01000001">
    <property type="protein sequence ID" value="TFV97456.1"/>
    <property type="molecule type" value="Genomic_DNA"/>
</dbReference>
<dbReference type="PANTHER" id="PTHR43133:SF46">
    <property type="entry name" value="RNA POLYMERASE SIGMA-70 FACTOR ECF SUBFAMILY"/>
    <property type="match status" value="1"/>
</dbReference>
<comment type="caution">
    <text evidence="7">The sequence shown here is derived from an EMBL/GenBank/DDBJ whole genome shotgun (WGS) entry which is preliminary data.</text>
</comment>
<dbReference type="InterPro" id="IPR014284">
    <property type="entry name" value="RNA_pol_sigma-70_dom"/>
</dbReference>
<accession>A0A4Y9R243</accession>
<evidence type="ECO:0000313" key="7">
    <source>
        <dbReference type="EMBL" id="TFV97456.1"/>
    </source>
</evidence>
<organism evidence="7 8">
    <name type="scientific">Algoriphagus kandeliae</name>
    <dbReference type="NCBI Taxonomy" id="2562278"/>
    <lineage>
        <taxon>Bacteria</taxon>
        <taxon>Pseudomonadati</taxon>
        <taxon>Bacteroidota</taxon>
        <taxon>Cytophagia</taxon>
        <taxon>Cytophagales</taxon>
        <taxon>Cyclobacteriaceae</taxon>
        <taxon>Algoriphagus</taxon>
    </lineage>
</organism>
<dbReference type="AlphaFoldDB" id="A0A4Y9R243"/>
<evidence type="ECO:0000259" key="6">
    <source>
        <dbReference type="Pfam" id="PF08281"/>
    </source>
</evidence>
<dbReference type="InterPro" id="IPR013249">
    <property type="entry name" value="RNA_pol_sigma70_r4_t2"/>
</dbReference>
<dbReference type="GO" id="GO:0016987">
    <property type="term" value="F:sigma factor activity"/>
    <property type="evidence" value="ECO:0007669"/>
    <property type="project" value="UniProtKB-KW"/>
</dbReference>
<dbReference type="InterPro" id="IPR013325">
    <property type="entry name" value="RNA_pol_sigma_r2"/>
</dbReference>
<evidence type="ECO:0000313" key="8">
    <source>
        <dbReference type="Proteomes" id="UP000297647"/>
    </source>
</evidence>
<dbReference type="PANTHER" id="PTHR43133">
    <property type="entry name" value="RNA POLYMERASE ECF-TYPE SIGMA FACTO"/>
    <property type="match status" value="1"/>
</dbReference>
<keyword evidence="2" id="KW-0805">Transcription regulation</keyword>
<dbReference type="InterPro" id="IPR007627">
    <property type="entry name" value="RNA_pol_sigma70_r2"/>
</dbReference>
<feature type="domain" description="RNA polymerase sigma-70 region 2" evidence="5">
    <location>
        <begin position="33"/>
        <end position="102"/>
    </location>
</feature>
<reference evidence="7 8" key="1">
    <citation type="submission" date="2019-03" db="EMBL/GenBank/DDBJ databases">
        <title>Algoriphagus sp. nov, a new strain isolated from root system soil of mangrove plant Kandelia.</title>
        <authorList>
            <person name="Yin Q."/>
            <person name="Wang K."/>
            <person name="Song Z."/>
        </authorList>
    </citation>
    <scope>NUCLEOTIDE SEQUENCE [LARGE SCALE GENOMIC DNA]</scope>
    <source>
        <strain evidence="7 8">XY-J91</strain>
    </source>
</reference>
<keyword evidence="3" id="KW-0731">Sigma factor</keyword>
<keyword evidence="4" id="KW-0804">Transcription</keyword>
<dbReference type="Pfam" id="PF08281">
    <property type="entry name" value="Sigma70_r4_2"/>
    <property type="match status" value="1"/>
</dbReference>
<evidence type="ECO:0000256" key="2">
    <source>
        <dbReference type="ARBA" id="ARBA00023015"/>
    </source>
</evidence>
<evidence type="ECO:0000256" key="4">
    <source>
        <dbReference type="ARBA" id="ARBA00023163"/>
    </source>
</evidence>
<comment type="similarity">
    <text evidence="1">Belongs to the sigma-70 factor family. ECF subfamily.</text>
</comment>
<proteinExistence type="inferred from homology"/>
<evidence type="ECO:0000256" key="1">
    <source>
        <dbReference type="ARBA" id="ARBA00010641"/>
    </source>
</evidence>
<dbReference type="SUPFAM" id="SSF88946">
    <property type="entry name" value="Sigma2 domain of RNA polymerase sigma factors"/>
    <property type="match status" value="1"/>
</dbReference>
<dbReference type="Gene3D" id="1.10.1740.10">
    <property type="match status" value="1"/>
</dbReference>
<dbReference type="Gene3D" id="1.10.10.10">
    <property type="entry name" value="Winged helix-like DNA-binding domain superfamily/Winged helix DNA-binding domain"/>
    <property type="match status" value="1"/>
</dbReference>
<dbReference type="SUPFAM" id="SSF88659">
    <property type="entry name" value="Sigma3 and sigma4 domains of RNA polymerase sigma factors"/>
    <property type="match status" value="1"/>
</dbReference>
<dbReference type="GO" id="GO:0006352">
    <property type="term" value="P:DNA-templated transcription initiation"/>
    <property type="evidence" value="ECO:0007669"/>
    <property type="project" value="InterPro"/>
</dbReference>
<keyword evidence="8" id="KW-1185">Reference proteome</keyword>
<evidence type="ECO:0000256" key="3">
    <source>
        <dbReference type="ARBA" id="ARBA00023082"/>
    </source>
</evidence>
<dbReference type="InterPro" id="IPR039425">
    <property type="entry name" value="RNA_pol_sigma-70-like"/>
</dbReference>
<dbReference type="NCBIfam" id="TIGR02937">
    <property type="entry name" value="sigma70-ECF"/>
    <property type="match status" value="1"/>
</dbReference>
<protein>
    <submittedName>
        <fullName evidence="7">Sigma-70 family RNA polymerase sigma factor</fullName>
    </submittedName>
</protein>
<dbReference type="InterPro" id="IPR036388">
    <property type="entry name" value="WH-like_DNA-bd_sf"/>
</dbReference>
<dbReference type="GO" id="GO:0003677">
    <property type="term" value="F:DNA binding"/>
    <property type="evidence" value="ECO:0007669"/>
    <property type="project" value="InterPro"/>
</dbReference>
<sequence length="207" mass="24605">MNVRMKVNRKWSDEELVQMILKKQDQNLAISQLYEQHYGMLENLIIQNSGSADDAADIIQETMLVFVQMIVSQKFRGESSIKSILYSIAKNQWISEIRKRKSTQKRNEHFHTQGQENSAIITEAISRQEDYNFIMRLFEQLGERCRRILQLFYYEELPMKEICEQMEFSSEQVLRNKKYKCLKALHESVLANPSIKTNLQKILRNEY</sequence>